<dbReference type="SUPFAM" id="SSF51735">
    <property type="entry name" value="NAD(P)-binding Rossmann-fold domains"/>
    <property type="match status" value="1"/>
</dbReference>
<feature type="transmembrane region" description="Helical" evidence="2">
    <location>
        <begin position="46"/>
        <end position="66"/>
    </location>
</feature>
<comment type="similarity">
    <text evidence="1">Belongs to the polysaccharide synthase family.</text>
</comment>
<dbReference type="PANTHER" id="PTHR43318">
    <property type="entry name" value="UDP-N-ACETYLGLUCOSAMINE 4,6-DEHYDRATASE"/>
    <property type="match status" value="1"/>
</dbReference>
<keyword evidence="5" id="KW-1185">Reference proteome</keyword>
<feature type="transmembrane region" description="Helical" evidence="2">
    <location>
        <begin position="12"/>
        <end position="34"/>
    </location>
</feature>
<accession>A0ABT3ADN3</accession>
<sequence length="633" mass="69860">MIEWILSLRSKTKLLMMATWDVSALILALLFAYWVRLGVSDWHFTALDWATLFANVIFCISVLVLLGHYHQVIRYINIKAIFIIVMALTASVGYLLSAKFLLGMFMPLSVPILYFAISVFALAVPRLLIQASFQMQSYRLGDKCLIYGASDTGRLLASSLLTGTELVPVAFVDDKKIYQGKQILGLPVIQRDSIPEFAKKFAVKKMLLAVNNSSSQRRQELIKELEPYAIELLSVPNLSDILSGKRRIDELTEINIEELLGRDPVPPLQALLSVNITGKTVMVTGAGGSIGSELCRQIIKQAPDTLILYELSEFNLYQIETELARVKARENDKCCSPTKIVPVLASIQDSDVLRHIFTTYKIHTIYHAAAYKHVPMIENNVSAGVKNNIFGTANVALTAMEFEVEKFVLVSTDKAVRPTNIMGATKRFAELFIQGIADLGAKTEFAIVRFGNVLGSSGSVVPLFTRQIKAGGPITVTHPDITRFFMTIPEAAALVIQAGAMGKTGEVYVLDMGESVKIVDLATKMAHLMGHEVNSPHSPNNINIHFTGLRPGEKLYEELLISDAKAYTEHPRIMGAEEIKLDFEDVVMLIDKLNVALNNKNENAVKQILIDAPLAYSAPNDALYALSDTPKAS</sequence>
<dbReference type="CDD" id="cd05237">
    <property type="entry name" value="UDP_invert_4-6DH_SDR_e"/>
    <property type="match status" value="1"/>
</dbReference>
<dbReference type="InterPro" id="IPR036291">
    <property type="entry name" value="NAD(P)-bd_dom_sf"/>
</dbReference>
<dbReference type="Gene3D" id="3.40.50.720">
    <property type="entry name" value="NAD(P)-binding Rossmann-like Domain"/>
    <property type="match status" value="2"/>
</dbReference>
<dbReference type="SUPFAM" id="SSF53335">
    <property type="entry name" value="S-adenosyl-L-methionine-dependent methyltransferases"/>
    <property type="match status" value="1"/>
</dbReference>
<dbReference type="RefSeq" id="WP_263713973.1">
    <property type="nucleotide sequence ID" value="NZ_JAOWKX010000016.1"/>
</dbReference>
<gene>
    <name evidence="4" type="ORF">OE749_18480</name>
</gene>
<feature type="transmembrane region" description="Helical" evidence="2">
    <location>
        <begin position="78"/>
        <end position="96"/>
    </location>
</feature>
<dbReference type="Pfam" id="PF02719">
    <property type="entry name" value="Polysacc_synt_2"/>
    <property type="match status" value="1"/>
</dbReference>
<dbReference type="EMBL" id="JAOWKX010000016">
    <property type="protein sequence ID" value="MCV2886682.1"/>
    <property type="molecule type" value="Genomic_DNA"/>
</dbReference>
<protein>
    <submittedName>
        <fullName evidence="4">Polysaccharide biosynthesis protein</fullName>
    </submittedName>
</protein>
<keyword evidence="2" id="KW-1133">Transmembrane helix</keyword>
<dbReference type="PANTHER" id="PTHR43318:SF1">
    <property type="entry name" value="POLYSACCHARIDE BIOSYNTHESIS PROTEIN EPSC-RELATED"/>
    <property type="match status" value="1"/>
</dbReference>
<reference evidence="4 5" key="1">
    <citation type="submission" date="2022-10" db="EMBL/GenBank/DDBJ databases">
        <title>Aestuariibacter sp. AA17 isolated from Montipora capitata coral fragment.</title>
        <authorList>
            <person name="Emsley S.A."/>
            <person name="Pfannmuller K.M."/>
            <person name="Loughran R.M."/>
            <person name="Shlafstein M."/>
            <person name="Papke E."/>
            <person name="Saw J.H."/>
            <person name="Ushijima B."/>
            <person name="Videau P."/>
        </authorList>
    </citation>
    <scope>NUCLEOTIDE SEQUENCE [LARGE SCALE GENOMIC DNA]</scope>
    <source>
        <strain evidence="4 5">AA17</strain>
    </source>
</reference>
<dbReference type="InterPro" id="IPR051203">
    <property type="entry name" value="Polysaccharide_Synthase-Rel"/>
</dbReference>
<name>A0ABT3ADN3_9ALTE</name>
<comment type="caution">
    <text evidence="4">The sequence shown here is derived from an EMBL/GenBank/DDBJ whole genome shotgun (WGS) entry which is preliminary data.</text>
</comment>
<evidence type="ECO:0000256" key="2">
    <source>
        <dbReference type="SAM" id="Phobius"/>
    </source>
</evidence>
<proteinExistence type="inferred from homology"/>
<feature type="transmembrane region" description="Helical" evidence="2">
    <location>
        <begin position="108"/>
        <end position="129"/>
    </location>
</feature>
<evidence type="ECO:0000259" key="3">
    <source>
        <dbReference type="Pfam" id="PF02719"/>
    </source>
</evidence>
<dbReference type="InterPro" id="IPR029063">
    <property type="entry name" value="SAM-dependent_MTases_sf"/>
</dbReference>
<evidence type="ECO:0000313" key="5">
    <source>
        <dbReference type="Proteomes" id="UP001652504"/>
    </source>
</evidence>
<dbReference type="Proteomes" id="UP001652504">
    <property type="component" value="Unassembled WGS sequence"/>
</dbReference>
<keyword evidence="2" id="KW-0472">Membrane</keyword>
<keyword evidence="2" id="KW-0812">Transmembrane</keyword>
<feature type="domain" description="Polysaccharide biosynthesis protein CapD-like" evidence="3">
    <location>
        <begin position="281"/>
        <end position="576"/>
    </location>
</feature>
<dbReference type="InterPro" id="IPR003869">
    <property type="entry name" value="Polysac_CapD-like"/>
</dbReference>
<organism evidence="4 5">
    <name type="scientific">Fluctibacter corallii</name>
    <dbReference type="NCBI Taxonomy" id="2984329"/>
    <lineage>
        <taxon>Bacteria</taxon>
        <taxon>Pseudomonadati</taxon>
        <taxon>Pseudomonadota</taxon>
        <taxon>Gammaproteobacteria</taxon>
        <taxon>Alteromonadales</taxon>
        <taxon>Alteromonadaceae</taxon>
        <taxon>Fluctibacter</taxon>
    </lineage>
</organism>
<evidence type="ECO:0000313" key="4">
    <source>
        <dbReference type="EMBL" id="MCV2886682.1"/>
    </source>
</evidence>
<evidence type="ECO:0000256" key="1">
    <source>
        <dbReference type="ARBA" id="ARBA00007430"/>
    </source>
</evidence>